<evidence type="ECO:0000259" key="8">
    <source>
        <dbReference type="Pfam" id="PF00590"/>
    </source>
</evidence>
<evidence type="ECO:0000313" key="12">
    <source>
        <dbReference type="Proteomes" id="UP000196655"/>
    </source>
</evidence>
<evidence type="ECO:0000259" key="10">
    <source>
        <dbReference type="Pfam" id="PF14824"/>
    </source>
</evidence>
<proteinExistence type="predicted"/>
<dbReference type="Pfam" id="PF13241">
    <property type="entry name" value="NAD_binding_7"/>
    <property type="match status" value="1"/>
</dbReference>
<evidence type="ECO:0000256" key="5">
    <source>
        <dbReference type="ARBA" id="ARBA00023244"/>
    </source>
</evidence>
<dbReference type="InterPro" id="IPR014777">
    <property type="entry name" value="4pyrrole_Mease_sub1"/>
</dbReference>
<keyword evidence="4" id="KW-0520">NAD</keyword>
<dbReference type="Pfam" id="PF14824">
    <property type="entry name" value="Sirohm_synth_M"/>
    <property type="match status" value="1"/>
</dbReference>
<dbReference type="InterPro" id="IPR028161">
    <property type="entry name" value="Met8-like"/>
</dbReference>
<dbReference type="Pfam" id="PF00590">
    <property type="entry name" value="TP_methylase"/>
    <property type="match status" value="1"/>
</dbReference>
<dbReference type="InterPro" id="IPR019478">
    <property type="entry name" value="Sirohaem_synthase_dimer_dom"/>
</dbReference>
<organism evidence="11 12">
    <name type="scientific">Inquilinus limosus</name>
    <dbReference type="NCBI Taxonomy" id="171674"/>
    <lineage>
        <taxon>Bacteria</taxon>
        <taxon>Pseudomonadati</taxon>
        <taxon>Pseudomonadota</taxon>
        <taxon>Alphaproteobacteria</taxon>
        <taxon>Rhodospirillales</taxon>
        <taxon>Rhodospirillaceae</taxon>
        <taxon>Inquilinus</taxon>
    </lineage>
</organism>
<dbReference type="GO" id="GO:0008168">
    <property type="term" value="F:methyltransferase activity"/>
    <property type="evidence" value="ECO:0007669"/>
    <property type="project" value="InterPro"/>
</dbReference>
<dbReference type="EC" id="1.3.1.76" evidence="2"/>
<dbReference type="InterPro" id="IPR028281">
    <property type="entry name" value="Sirohaem_synthase_central"/>
</dbReference>
<comment type="pathway">
    <text evidence="1">Porphyrin-containing compound metabolism; siroheme biosynthesis; sirohydrochlorin from precorrin-2: step 1/1.</text>
</comment>
<dbReference type="Gene3D" id="3.40.1010.10">
    <property type="entry name" value="Cobalt-precorrin-4 Transmethylase, Domain 1"/>
    <property type="match status" value="1"/>
</dbReference>
<keyword evidence="12" id="KW-1185">Reference proteome</keyword>
<evidence type="ECO:0000256" key="6">
    <source>
        <dbReference type="ARBA" id="ARBA00047561"/>
    </source>
</evidence>
<dbReference type="OrthoDB" id="9815856at2"/>
<feature type="domain" description="Tetrapyrrole methylase" evidence="8">
    <location>
        <begin position="280"/>
        <end position="350"/>
    </location>
</feature>
<dbReference type="InterPro" id="IPR006367">
    <property type="entry name" value="Sirohaem_synthase_N"/>
</dbReference>
<dbReference type="GO" id="GO:0043115">
    <property type="term" value="F:precorrin-2 dehydrogenase activity"/>
    <property type="evidence" value="ECO:0007669"/>
    <property type="project" value="UniProtKB-EC"/>
</dbReference>
<dbReference type="GO" id="GO:0019354">
    <property type="term" value="P:siroheme biosynthetic process"/>
    <property type="evidence" value="ECO:0007669"/>
    <property type="project" value="UniProtKB-UniPathway"/>
</dbReference>
<sequence>MPPCPQPAEPLTSAGAIPLTLQSSSAPGPSLSPRRGERSHAPDHLSLGRGRNREAIPGEGAAPAHPFAQDQALLPHLPVFLTVRGRVCVLVGGGDATAPKFELLRRAGAAIRLVGADAAFAETAAGAEILPGPLTADHLAGACLAIDASGDPDANAHSAALARAAGVPLNVVDRPALCDFILPAILDRSPVVVAVSTGGAAPALAGLIRQELEALIPPGLGRLAALSGTLRDEIRRRIADPARRLAFWRRLYRDGAADRAAALDLLDRVAAERPAAGSLTRIAIGPGGEQDLTLRQVAALRRADLLLVGDGVDPAVLDHARRDAPRRGPVRTPAEADALRDALAQGLQVVQLLADAVPQGTALLAAE</sequence>
<evidence type="ECO:0000313" key="11">
    <source>
        <dbReference type="EMBL" id="OWJ66060.1"/>
    </source>
</evidence>
<dbReference type="SUPFAM" id="SSF75615">
    <property type="entry name" value="Siroheme synthase middle domains-like"/>
    <property type="match status" value="1"/>
</dbReference>
<dbReference type="STRING" id="1122125.GCA_000423185_04796"/>
<keyword evidence="3" id="KW-0560">Oxidoreductase</keyword>
<evidence type="ECO:0000256" key="1">
    <source>
        <dbReference type="ARBA" id="ARBA00005010"/>
    </source>
</evidence>
<comment type="catalytic activity">
    <reaction evidence="6">
        <text>precorrin-2 + NAD(+) = sirohydrochlorin + NADH + 2 H(+)</text>
        <dbReference type="Rhea" id="RHEA:15613"/>
        <dbReference type="ChEBI" id="CHEBI:15378"/>
        <dbReference type="ChEBI" id="CHEBI:57540"/>
        <dbReference type="ChEBI" id="CHEBI:57945"/>
        <dbReference type="ChEBI" id="CHEBI:58351"/>
        <dbReference type="ChEBI" id="CHEBI:58827"/>
        <dbReference type="EC" id="1.3.1.76"/>
    </reaction>
</comment>
<dbReference type="SUPFAM" id="SSF51735">
    <property type="entry name" value="NAD(P)-binding Rossmann-fold domains"/>
    <property type="match status" value="1"/>
</dbReference>
<dbReference type="InterPro" id="IPR035996">
    <property type="entry name" value="4pyrrol_Methylase_sf"/>
</dbReference>
<reference evidence="12" key="1">
    <citation type="submission" date="2017-05" db="EMBL/GenBank/DDBJ databases">
        <authorList>
            <person name="Macchi M."/>
            <person name="Festa S."/>
            <person name="Coppotelli B.M."/>
            <person name="Morelli I.S."/>
        </authorList>
    </citation>
    <scope>NUCLEOTIDE SEQUENCE [LARGE SCALE GENOMIC DNA]</scope>
    <source>
        <strain evidence="12">I</strain>
    </source>
</reference>
<dbReference type="Gene3D" id="3.40.50.720">
    <property type="entry name" value="NAD(P)-binding Rossmann-like Domain"/>
    <property type="match status" value="1"/>
</dbReference>
<comment type="caution">
    <text evidence="11">The sequence shown here is derived from an EMBL/GenBank/DDBJ whole genome shotgun (WGS) entry which is preliminary data.</text>
</comment>
<feature type="compositionally biased region" description="Basic and acidic residues" evidence="7">
    <location>
        <begin position="34"/>
        <end position="43"/>
    </location>
</feature>
<feature type="domain" description="Sirohaem synthase dimerisation" evidence="9">
    <location>
        <begin position="219"/>
        <end position="262"/>
    </location>
</feature>
<evidence type="ECO:0000259" key="9">
    <source>
        <dbReference type="Pfam" id="PF10414"/>
    </source>
</evidence>
<dbReference type="EMBL" id="NHON01000029">
    <property type="protein sequence ID" value="OWJ66060.1"/>
    <property type="molecule type" value="Genomic_DNA"/>
</dbReference>
<name>A0A211ZLD8_9PROT</name>
<dbReference type="RefSeq" id="WP_088152156.1">
    <property type="nucleotide sequence ID" value="NZ_NHON01000029.1"/>
</dbReference>
<evidence type="ECO:0000256" key="7">
    <source>
        <dbReference type="SAM" id="MobiDB-lite"/>
    </source>
</evidence>
<dbReference type="InterPro" id="IPR036291">
    <property type="entry name" value="NAD(P)-bd_dom_sf"/>
</dbReference>
<gene>
    <name evidence="11" type="ORF">BWR60_16700</name>
</gene>
<dbReference type="PANTHER" id="PTHR35330">
    <property type="entry name" value="SIROHEME BIOSYNTHESIS PROTEIN MET8"/>
    <property type="match status" value="1"/>
</dbReference>
<feature type="domain" description="Siroheme synthase central" evidence="10">
    <location>
        <begin position="193"/>
        <end position="214"/>
    </location>
</feature>
<dbReference type="NCBIfam" id="TIGR01470">
    <property type="entry name" value="cysG_Nterm"/>
    <property type="match status" value="1"/>
</dbReference>
<feature type="region of interest" description="Disordered" evidence="7">
    <location>
        <begin position="1"/>
        <end position="64"/>
    </location>
</feature>
<dbReference type="GO" id="GO:0004325">
    <property type="term" value="F:ferrochelatase activity"/>
    <property type="evidence" value="ECO:0007669"/>
    <property type="project" value="InterPro"/>
</dbReference>
<dbReference type="Proteomes" id="UP000196655">
    <property type="component" value="Unassembled WGS sequence"/>
</dbReference>
<dbReference type="Gene3D" id="1.10.8.210">
    <property type="entry name" value="Sirohaem synthase, dimerisation domain"/>
    <property type="match status" value="1"/>
</dbReference>
<dbReference type="InterPro" id="IPR037115">
    <property type="entry name" value="Sirohaem_synt_dimer_dom_sf"/>
</dbReference>
<dbReference type="AlphaFoldDB" id="A0A211ZLD8"/>
<accession>A0A211ZLD8</accession>
<dbReference type="PANTHER" id="PTHR35330:SF1">
    <property type="entry name" value="SIROHEME BIOSYNTHESIS PROTEIN MET8"/>
    <property type="match status" value="1"/>
</dbReference>
<evidence type="ECO:0000256" key="2">
    <source>
        <dbReference type="ARBA" id="ARBA00012400"/>
    </source>
</evidence>
<dbReference type="SUPFAM" id="SSF53790">
    <property type="entry name" value="Tetrapyrrole methylase"/>
    <property type="match status" value="1"/>
</dbReference>
<evidence type="ECO:0000256" key="4">
    <source>
        <dbReference type="ARBA" id="ARBA00023027"/>
    </source>
</evidence>
<dbReference type="Pfam" id="PF10414">
    <property type="entry name" value="CysG_dimeriser"/>
    <property type="match status" value="1"/>
</dbReference>
<dbReference type="UniPathway" id="UPA00262">
    <property type="reaction ID" value="UER00222"/>
</dbReference>
<dbReference type="Gene3D" id="3.30.160.110">
    <property type="entry name" value="Siroheme synthase, domain 2"/>
    <property type="match status" value="1"/>
</dbReference>
<dbReference type="InterPro" id="IPR000878">
    <property type="entry name" value="4pyrrol_Mease"/>
</dbReference>
<protein>
    <recommendedName>
        <fullName evidence="2">precorrin-2 dehydrogenase</fullName>
        <ecNumber evidence="2">1.3.1.76</ecNumber>
    </recommendedName>
</protein>
<keyword evidence="5" id="KW-0627">Porphyrin biosynthesis</keyword>
<evidence type="ECO:0000256" key="3">
    <source>
        <dbReference type="ARBA" id="ARBA00023002"/>
    </source>
</evidence>